<reference evidence="2" key="1">
    <citation type="submission" date="2023-10" db="EMBL/GenBank/DDBJ databases">
        <title>Genome assembly of Pristionchus species.</title>
        <authorList>
            <person name="Yoshida K."/>
            <person name="Sommer R.J."/>
        </authorList>
    </citation>
    <scope>NUCLEOTIDE SEQUENCE</scope>
    <source>
        <strain evidence="2">RS5133</strain>
    </source>
</reference>
<organism evidence="2 3">
    <name type="scientific">Pristionchus fissidentatus</name>
    <dbReference type="NCBI Taxonomy" id="1538716"/>
    <lineage>
        <taxon>Eukaryota</taxon>
        <taxon>Metazoa</taxon>
        <taxon>Ecdysozoa</taxon>
        <taxon>Nematoda</taxon>
        <taxon>Chromadorea</taxon>
        <taxon>Rhabditida</taxon>
        <taxon>Rhabditina</taxon>
        <taxon>Diplogasteromorpha</taxon>
        <taxon>Diplogasteroidea</taxon>
        <taxon>Neodiplogasteridae</taxon>
        <taxon>Pristionchus</taxon>
    </lineage>
</organism>
<comment type="caution">
    <text evidence="2">The sequence shown here is derived from an EMBL/GenBank/DDBJ whole genome shotgun (WGS) entry which is preliminary data.</text>
</comment>
<sequence length="92" mass="9869">TNLLFLLVFIPAPWSSDVLGSPVKTSEAGSSGVKRTSGCYFLTRRYAEKERGKRLTHSISRAKCSEETVDSAPLAKVKEGDLHGAPNGGVSF</sequence>
<feature type="signal peptide" evidence="1">
    <location>
        <begin position="1"/>
        <end position="20"/>
    </location>
</feature>
<proteinExistence type="predicted"/>
<keyword evidence="3" id="KW-1185">Reference proteome</keyword>
<feature type="chain" id="PRO_5043641335" evidence="1">
    <location>
        <begin position="21"/>
        <end position="92"/>
    </location>
</feature>
<keyword evidence="1" id="KW-0732">Signal</keyword>
<evidence type="ECO:0000256" key="1">
    <source>
        <dbReference type="SAM" id="SignalP"/>
    </source>
</evidence>
<dbReference type="EMBL" id="BTSY01000004">
    <property type="protein sequence ID" value="GMT22738.1"/>
    <property type="molecule type" value="Genomic_DNA"/>
</dbReference>
<accession>A0AAV5VWU7</accession>
<dbReference type="AlphaFoldDB" id="A0AAV5VWU7"/>
<dbReference type="Proteomes" id="UP001432322">
    <property type="component" value="Unassembled WGS sequence"/>
</dbReference>
<evidence type="ECO:0000313" key="3">
    <source>
        <dbReference type="Proteomes" id="UP001432322"/>
    </source>
</evidence>
<feature type="non-terminal residue" evidence="2">
    <location>
        <position position="1"/>
    </location>
</feature>
<evidence type="ECO:0000313" key="2">
    <source>
        <dbReference type="EMBL" id="GMT22738.1"/>
    </source>
</evidence>
<gene>
    <name evidence="2" type="ORF">PFISCL1PPCAC_14035</name>
</gene>
<name>A0AAV5VWU7_9BILA</name>
<protein>
    <submittedName>
        <fullName evidence="2">Uncharacterized protein</fullName>
    </submittedName>
</protein>